<keyword evidence="1" id="KW-0732">Signal</keyword>
<dbReference type="Proteomes" id="UP000005317">
    <property type="component" value="Unassembled WGS sequence"/>
</dbReference>
<dbReference type="Gene3D" id="3.40.390.10">
    <property type="entry name" value="Collagenase (Catalytic Domain)"/>
    <property type="match status" value="1"/>
</dbReference>
<dbReference type="InterPro" id="IPR013783">
    <property type="entry name" value="Ig-like_fold"/>
</dbReference>
<proteinExistence type="predicted"/>
<sequence precursor="true">MKFFGAILVLLFSGTASAGQSAWQDIQARGATTSASITTPIQHFRLLGLDEGRLREQLFQSQTGVASGLQARAGQQTLSLPLPEGGFAELTATPSEVLAPEIAANHPDIQTWKVYGVDGTIISGSVDFTPSGFHAMLDTASGDTLFIDPQATDDGRHYLSFSKKANWEAFRADGWSCTTHDDPADLATPAASSPSIAARALAAKAGETLHTYRIAIATTAEYTAYYGSKSAAYQSIVTAVNRINQIYERDLSIRLQLVSDDNTIYQNANTDPYTNNTSDTLLSENVKNLNDVIGYANYDIGHVLATSGGGLARVASTCGAYKAEGASGWPKPQGDAFIIDYMAHEIGHQLGAAHTFNGVAGACYGGRETASAYEPGSGSTIMAYAGVCSGDNLQTGSDSMMHSASIQQIQDYLHNGAGAACAAKTSLANNNPTVNAGADYTIPAGTPFILTGSGQDANTTDTLSYSWEQVDAGTASRVNVDTGNNALIRTHLPSATPTRTIPQMSDLTGRVQSAGETLPTTNRTLNFRLLARDSHGGTGYDDMKITVVDTGNSFAVTTPSSTTLTKGSQQTVSWNVAATDQAPIHCNAVDIDLSTDNGNSFSNLLSNTPNDGSASVTLPFTLGNKNYIRVSCRNNIFFALSATNPAEASSSSNTAGTSAIYGNPISSTGGGGSVPLEWLLASGSLYALQRRRKRSMR</sequence>
<accession>A0A656HFH6</accession>
<dbReference type="InterPro" id="IPR024079">
    <property type="entry name" value="MetalloPept_cat_dom_sf"/>
</dbReference>
<reference evidence="4" key="1">
    <citation type="journal article" date="2011" name="Stand. Genomic Sci.">
        <title>Genome sequence of the filamentous, gliding Thiothrix nivea neotype strain (JP2(T)).</title>
        <authorList>
            <person name="Lapidus A."/>
            <person name="Nolan M."/>
            <person name="Lucas S."/>
            <person name="Glavina Del Rio T."/>
            <person name="Tice H."/>
            <person name="Cheng J.F."/>
            <person name="Tapia R."/>
            <person name="Han C."/>
            <person name="Goodwin L."/>
            <person name="Pitluck S."/>
            <person name="Liolios K."/>
            <person name="Pagani I."/>
            <person name="Ivanova N."/>
            <person name="Huntemann M."/>
            <person name="Mavromatis K."/>
            <person name="Mikhailova N."/>
            <person name="Pati A."/>
            <person name="Chen A."/>
            <person name="Palaniappan K."/>
            <person name="Land M."/>
            <person name="Brambilla E.M."/>
            <person name="Rohde M."/>
            <person name="Abt B."/>
            <person name="Verbarg S."/>
            <person name="Goker M."/>
            <person name="Bristow J."/>
            <person name="Eisen J.A."/>
            <person name="Markowitz V."/>
            <person name="Hugenholtz P."/>
            <person name="Kyrpides N.C."/>
            <person name="Klenk H.P."/>
            <person name="Woyke T."/>
        </authorList>
    </citation>
    <scope>NUCLEOTIDE SEQUENCE [LARGE SCALE GENOMIC DNA]</scope>
    <source>
        <strain evidence="4">ATCC 35100 / DSM 5205 / JP2</strain>
    </source>
</reference>
<evidence type="ECO:0000313" key="4">
    <source>
        <dbReference type="Proteomes" id="UP000005317"/>
    </source>
</evidence>
<dbReference type="Gene3D" id="2.60.40.10">
    <property type="entry name" value="Immunoglobulins"/>
    <property type="match status" value="1"/>
</dbReference>
<evidence type="ECO:0000313" key="3">
    <source>
        <dbReference type="EMBL" id="EIJ34150.1"/>
    </source>
</evidence>
<dbReference type="PANTHER" id="PTHR11905:SF159">
    <property type="entry name" value="ADAM METALLOPROTEASE"/>
    <property type="match status" value="1"/>
</dbReference>
<feature type="signal peptide" evidence="1">
    <location>
        <begin position="1"/>
        <end position="18"/>
    </location>
</feature>
<feature type="domain" description="Peptidase M12B" evidence="2">
    <location>
        <begin position="210"/>
        <end position="394"/>
    </location>
</feature>
<evidence type="ECO:0000259" key="2">
    <source>
        <dbReference type="PROSITE" id="PS50215"/>
    </source>
</evidence>
<dbReference type="RefSeq" id="WP_002708092.1">
    <property type="nucleotide sequence ID" value="NZ_JH651384.1"/>
</dbReference>
<dbReference type="SUPFAM" id="SSF55486">
    <property type="entry name" value="Metalloproteases ('zincins'), catalytic domain"/>
    <property type="match status" value="1"/>
</dbReference>
<dbReference type="AlphaFoldDB" id="A0A656HFH6"/>
<dbReference type="EMBL" id="JH651384">
    <property type="protein sequence ID" value="EIJ34150.1"/>
    <property type="molecule type" value="Genomic_DNA"/>
</dbReference>
<dbReference type="GO" id="GO:0006508">
    <property type="term" value="P:proteolysis"/>
    <property type="evidence" value="ECO:0007669"/>
    <property type="project" value="InterPro"/>
</dbReference>
<name>A0A656HFH6_THINJ</name>
<keyword evidence="4" id="KW-1185">Reference proteome</keyword>
<organism evidence="3 4">
    <name type="scientific">Thiothrix nivea (strain ATCC 35100 / DSM 5205 / JP2)</name>
    <dbReference type="NCBI Taxonomy" id="870187"/>
    <lineage>
        <taxon>Bacteria</taxon>
        <taxon>Pseudomonadati</taxon>
        <taxon>Pseudomonadota</taxon>
        <taxon>Gammaproteobacteria</taxon>
        <taxon>Thiotrichales</taxon>
        <taxon>Thiotrichaceae</taxon>
        <taxon>Thiothrix</taxon>
    </lineage>
</organism>
<dbReference type="PROSITE" id="PS50215">
    <property type="entry name" value="ADAM_MEPRO"/>
    <property type="match status" value="1"/>
</dbReference>
<dbReference type="OrthoDB" id="5242130at2"/>
<dbReference type="InterPro" id="IPR001590">
    <property type="entry name" value="Peptidase_M12B"/>
</dbReference>
<dbReference type="PANTHER" id="PTHR11905">
    <property type="entry name" value="ADAM A DISINTEGRIN AND METALLOPROTEASE DOMAIN"/>
    <property type="match status" value="1"/>
</dbReference>
<dbReference type="Pfam" id="PF13583">
    <property type="entry name" value="Reprolysin_4"/>
    <property type="match status" value="1"/>
</dbReference>
<evidence type="ECO:0000256" key="1">
    <source>
        <dbReference type="SAM" id="SignalP"/>
    </source>
</evidence>
<protein>
    <submittedName>
        <fullName evidence="3">Peptidase M12B ADAM/reprolysin</fullName>
    </submittedName>
</protein>
<dbReference type="GO" id="GO:0004222">
    <property type="term" value="F:metalloendopeptidase activity"/>
    <property type="evidence" value="ECO:0007669"/>
    <property type="project" value="InterPro"/>
</dbReference>
<gene>
    <name evidence="3" type="ORF">Thini_1548</name>
</gene>
<feature type="chain" id="PRO_5024812750" evidence="1">
    <location>
        <begin position="19"/>
        <end position="697"/>
    </location>
</feature>